<feature type="signal peptide" evidence="2">
    <location>
        <begin position="1"/>
        <end position="22"/>
    </location>
</feature>
<name>A0ABV0MX96_9TELE</name>
<accession>A0ABV0MX96</accession>
<evidence type="ECO:0000256" key="2">
    <source>
        <dbReference type="SAM" id="SignalP"/>
    </source>
</evidence>
<gene>
    <name evidence="3" type="ORF">GOODEAATRI_022377</name>
</gene>
<keyword evidence="2" id="KW-0732">Signal</keyword>
<comment type="caution">
    <text evidence="3">The sequence shown here is derived from an EMBL/GenBank/DDBJ whole genome shotgun (WGS) entry which is preliminary data.</text>
</comment>
<evidence type="ECO:0000256" key="1">
    <source>
        <dbReference type="SAM" id="MobiDB-lite"/>
    </source>
</evidence>
<reference evidence="3 4" key="1">
    <citation type="submission" date="2021-06" db="EMBL/GenBank/DDBJ databases">
        <authorList>
            <person name="Palmer J.M."/>
        </authorList>
    </citation>
    <scope>NUCLEOTIDE SEQUENCE [LARGE SCALE GENOMIC DNA]</scope>
    <source>
        <strain evidence="3 4">GA_2019</strain>
        <tissue evidence="3">Muscle</tissue>
    </source>
</reference>
<evidence type="ECO:0000313" key="3">
    <source>
        <dbReference type="EMBL" id="MEQ2162687.1"/>
    </source>
</evidence>
<feature type="chain" id="PRO_5046553407" evidence="2">
    <location>
        <begin position="23"/>
        <end position="214"/>
    </location>
</feature>
<proteinExistence type="predicted"/>
<feature type="region of interest" description="Disordered" evidence="1">
    <location>
        <begin position="192"/>
        <end position="214"/>
    </location>
</feature>
<protein>
    <submittedName>
        <fullName evidence="3">Uncharacterized protein</fullName>
    </submittedName>
</protein>
<evidence type="ECO:0000313" key="4">
    <source>
        <dbReference type="Proteomes" id="UP001476798"/>
    </source>
</evidence>
<sequence>MAYWWSAWSWWMAWSTQRKGWSQQGTGRCVLQLRSVWTLGTHLPPTGGHSREYQHLRSLPMQHQAKELGGVVKCSLAAGDWQDTSVTNLRINPLPPSLFSGCISLAYLGSTAPGISAQARHGPPGPSGSAWRNSKVLEACSQMAHYRKPPPKGARSISQMARMFPHGRPAIWAYVSDKRPARPFGTPLQCEWPDCSRRDDPIGPNVPERPAGPM</sequence>
<organism evidence="3 4">
    <name type="scientific">Goodea atripinnis</name>
    <dbReference type="NCBI Taxonomy" id="208336"/>
    <lineage>
        <taxon>Eukaryota</taxon>
        <taxon>Metazoa</taxon>
        <taxon>Chordata</taxon>
        <taxon>Craniata</taxon>
        <taxon>Vertebrata</taxon>
        <taxon>Euteleostomi</taxon>
        <taxon>Actinopterygii</taxon>
        <taxon>Neopterygii</taxon>
        <taxon>Teleostei</taxon>
        <taxon>Neoteleostei</taxon>
        <taxon>Acanthomorphata</taxon>
        <taxon>Ovalentaria</taxon>
        <taxon>Atherinomorphae</taxon>
        <taxon>Cyprinodontiformes</taxon>
        <taxon>Goodeidae</taxon>
        <taxon>Goodea</taxon>
    </lineage>
</organism>
<keyword evidence="4" id="KW-1185">Reference proteome</keyword>
<dbReference type="EMBL" id="JAHRIO010012281">
    <property type="protein sequence ID" value="MEQ2162687.1"/>
    <property type="molecule type" value="Genomic_DNA"/>
</dbReference>
<dbReference type="Proteomes" id="UP001476798">
    <property type="component" value="Unassembled WGS sequence"/>
</dbReference>